<feature type="compositionally biased region" description="Polar residues" evidence="1">
    <location>
        <begin position="49"/>
        <end position="62"/>
    </location>
</feature>
<evidence type="ECO:0000313" key="2">
    <source>
        <dbReference type="EMBL" id="KAF3597754.1"/>
    </source>
</evidence>
<organism evidence="2 3">
    <name type="scientific">Brassica cretica</name>
    <name type="common">Mustard</name>
    <dbReference type="NCBI Taxonomy" id="69181"/>
    <lineage>
        <taxon>Eukaryota</taxon>
        <taxon>Viridiplantae</taxon>
        <taxon>Streptophyta</taxon>
        <taxon>Embryophyta</taxon>
        <taxon>Tracheophyta</taxon>
        <taxon>Spermatophyta</taxon>
        <taxon>Magnoliopsida</taxon>
        <taxon>eudicotyledons</taxon>
        <taxon>Gunneridae</taxon>
        <taxon>Pentapetalae</taxon>
        <taxon>rosids</taxon>
        <taxon>malvids</taxon>
        <taxon>Brassicales</taxon>
        <taxon>Brassicaceae</taxon>
        <taxon>Brassiceae</taxon>
        <taxon>Brassica</taxon>
    </lineage>
</organism>
<dbReference type="EMBL" id="QGKV02000299">
    <property type="protein sequence ID" value="KAF3597754.1"/>
    <property type="molecule type" value="Genomic_DNA"/>
</dbReference>
<proteinExistence type="predicted"/>
<evidence type="ECO:0000313" key="3">
    <source>
        <dbReference type="Proteomes" id="UP000266723"/>
    </source>
</evidence>
<evidence type="ECO:0000256" key="1">
    <source>
        <dbReference type="SAM" id="MobiDB-lite"/>
    </source>
</evidence>
<reference evidence="2 3" key="1">
    <citation type="journal article" date="2020" name="BMC Genomics">
        <title>Intraspecific diversification of the crop wild relative Brassica cretica Lam. using demographic model selection.</title>
        <authorList>
            <person name="Kioukis A."/>
            <person name="Michalopoulou V.A."/>
            <person name="Briers L."/>
            <person name="Pirintsos S."/>
            <person name="Studholme D.J."/>
            <person name="Pavlidis P."/>
            <person name="Sarris P.F."/>
        </authorList>
    </citation>
    <scope>NUCLEOTIDE SEQUENCE [LARGE SCALE GENOMIC DNA]</scope>
    <source>
        <strain evidence="3">cv. PFS-1207/04</strain>
    </source>
</reference>
<feature type="region of interest" description="Disordered" evidence="1">
    <location>
        <begin position="44"/>
        <end position="65"/>
    </location>
</feature>
<protein>
    <submittedName>
        <fullName evidence="2">Uncharacterized protein</fullName>
    </submittedName>
</protein>
<gene>
    <name evidence="2" type="ORF">DY000_02021780</name>
</gene>
<sequence>MDQIRELNLKGHTIQKENQELHSMVDIMRNENIKLQKKCQVHGNPNAIEGNSSVDRATNRNETYAPPQLQLIQLQPPREKSIKLGHMVDLNLATACFKTVNRIGGYDWVSGFKQKKTHLGSSRSLAEHDTLSCGVDMYA</sequence>
<dbReference type="Proteomes" id="UP000266723">
    <property type="component" value="Unassembled WGS sequence"/>
</dbReference>
<accession>A0ABQ7EL96</accession>
<keyword evidence="3" id="KW-1185">Reference proteome</keyword>
<name>A0ABQ7EL96_BRACR</name>
<comment type="caution">
    <text evidence="2">The sequence shown here is derived from an EMBL/GenBank/DDBJ whole genome shotgun (WGS) entry which is preliminary data.</text>
</comment>